<proteinExistence type="predicted"/>
<organism evidence="1">
    <name type="scientific">Anguilla anguilla</name>
    <name type="common">European freshwater eel</name>
    <name type="synonym">Muraena anguilla</name>
    <dbReference type="NCBI Taxonomy" id="7936"/>
    <lineage>
        <taxon>Eukaryota</taxon>
        <taxon>Metazoa</taxon>
        <taxon>Chordata</taxon>
        <taxon>Craniata</taxon>
        <taxon>Vertebrata</taxon>
        <taxon>Euteleostomi</taxon>
        <taxon>Actinopterygii</taxon>
        <taxon>Neopterygii</taxon>
        <taxon>Teleostei</taxon>
        <taxon>Anguilliformes</taxon>
        <taxon>Anguillidae</taxon>
        <taxon>Anguilla</taxon>
    </lineage>
</organism>
<accession>A0A0E9XU63</accession>
<evidence type="ECO:0000313" key="1">
    <source>
        <dbReference type="EMBL" id="JAI05952.1"/>
    </source>
</evidence>
<dbReference type="EMBL" id="GBXM01002626">
    <property type="protein sequence ID" value="JAI05952.1"/>
    <property type="molecule type" value="Transcribed_RNA"/>
</dbReference>
<sequence length="13" mass="1587">MYVLVYVLNINVF</sequence>
<protein>
    <submittedName>
        <fullName evidence="1">Uncharacterized protein</fullName>
    </submittedName>
</protein>
<reference evidence="1" key="2">
    <citation type="journal article" date="2015" name="Fish Shellfish Immunol.">
        <title>Early steps in the European eel (Anguilla anguilla)-Vibrio vulnificus interaction in the gills: Role of the RtxA13 toxin.</title>
        <authorList>
            <person name="Callol A."/>
            <person name="Pajuelo D."/>
            <person name="Ebbesson L."/>
            <person name="Teles M."/>
            <person name="MacKenzie S."/>
            <person name="Amaro C."/>
        </authorList>
    </citation>
    <scope>NUCLEOTIDE SEQUENCE</scope>
</reference>
<name>A0A0E9XU63_ANGAN</name>
<reference evidence="1" key="1">
    <citation type="submission" date="2014-11" db="EMBL/GenBank/DDBJ databases">
        <authorList>
            <person name="Amaro Gonzalez C."/>
        </authorList>
    </citation>
    <scope>NUCLEOTIDE SEQUENCE</scope>
</reference>